<keyword evidence="1" id="KW-0808">Transferase</keyword>
<feature type="region of interest" description="Disordered" evidence="5">
    <location>
        <begin position="849"/>
        <end position="868"/>
    </location>
</feature>
<dbReference type="PROSITE" id="PS00108">
    <property type="entry name" value="PROTEIN_KINASE_ST"/>
    <property type="match status" value="1"/>
</dbReference>
<dbReference type="GO" id="GO:0016301">
    <property type="term" value="F:kinase activity"/>
    <property type="evidence" value="ECO:0007669"/>
    <property type="project" value="UniProtKB-KW"/>
</dbReference>
<evidence type="ECO:0000313" key="9">
    <source>
        <dbReference type="Proteomes" id="UP001642464"/>
    </source>
</evidence>
<dbReference type="Proteomes" id="UP001642464">
    <property type="component" value="Unassembled WGS sequence"/>
</dbReference>
<dbReference type="InterPro" id="IPR057481">
    <property type="entry name" value="Decapeptide"/>
</dbReference>
<dbReference type="InterPro" id="IPR008271">
    <property type="entry name" value="Ser/Thr_kinase_AS"/>
</dbReference>
<feature type="region of interest" description="Disordered" evidence="5">
    <location>
        <begin position="42"/>
        <end position="61"/>
    </location>
</feature>
<dbReference type="SUPFAM" id="SSF56112">
    <property type="entry name" value="Protein kinase-like (PK-like)"/>
    <property type="match status" value="1"/>
</dbReference>
<evidence type="ECO:0000313" key="8">
    <source>
        <dbReference type="EMBL" id="CAK9103600.1"/>
    </source>
</evidence>
<evidence type="ECO:0000259" key="7">
    <source>
        <dbReference type="PROSITE" id="PS50011"/>
    </source>
</evidence>
<dbReference type="InterPro" id="IPR011009">
    <property type="entry name" value="Kinase-like_dom_sf"/>
</dbReference>
<comment type="caution">
    <text evidence="8">The sequence shown here is derived from an EMBL/GenBank/DDBJ whole genome shotgun (WGS) entry which is preliminary data.</text>
</comment>
<feature type="compositionally biased region" description="Polar residues" evidence="5">
    <location>
        <begin position="50"/>
        <end position="59"/>
    </location>
</feature>
<feature type="compositionally biased region" description="Polar residues" evidence="5">
    <location>
        <begin position="765"/>
        <end position="777"/>
    </location>
</feature>
<accession>A0ABP0RW12</accession>
<keyword evidence="2" id="KW-0547">Nucleotide-binding</keyword>
<dbReference type="SMART" id="SM00220">
    <property type="entry name" value="S_TKc"/>
    <property type="match status" value="1"/>
</dbReference>
<dbReference type="Pfam" id="PF25296">
    <property type="entry name" value="Decapeptide"/>
    <property type="match status" value="1"/>
</dbReference>
<evidence type="ECO:0000256" key="1">
    <source>
        <dbReference type="ARBA" id="ARBA00022679"/>
    </source>
</evidence>
<dbReference type="CDD" id="cd06606">
    <property type="entry name" value="STKc_MAPKKK"/>
    <property type="match status" value="1"/>
</dbReference>
<evidence type="ECO:0000256" key="6">
    <source>
        <dbReference type="SAM" id="Phobius"/>
    </source>
</evidence>
<feature type="transmembrane region" description="Helical" evidence="6">
    <location>
        <begin position="267"/>
        <end position="285"/>
    </location>
</feature>
<feature type="region of interest" description="Disordered" evidence="5">
    <location>
        <begin position="753"/>
        <end position="791"/>
    </location>
</feature>
<sequence length="1401" mass="155582">MVSSLEIGVLSPVLMALTCEVLRLGFAWAKGRGLYMLLDSEESDSECPSPRTSRTTDSKGSLLVHGDRRTTDINMEADALVMSGSCARISSTVGIISYHVICVSMVAVGLMNGWITTKRGGDFAWELWALWQQLCLWMLFTQNLIRCVLLDAYALQSSTFLTVLQFTMPLITEPCDTMKDWVITGICFLHAQGQTGFMIGAGIVALEVVALGAGFYPRWCRISDSLHISPPLLVLQVTFAVLIATQLNLSVIVPYMVVSLCCGDIDAWWAVSLIALVVVAFFLEFNETCIRFSEAVWLHLTDGGLLAVCSIYVILYSHIHTTMDDDCKRDLQKTYWPILELPLKPATLGSNETWCAWIKRHARNQCLYFLSSSRLLIAWAEDCPQGSIAVVLLMRYSGFHAFGLTGFSAIVSISKGISIPFFRRAILKQHQGAVQKKLDALVESNELKAVAAQVEEAADEVIRADRLPDVLQDVLSHPSMLVLQHFQVTEANIFQPIRALRTRWLEDVTHSEVAERVRLLLVGRYLQKGVNAQELLERGHMTGKCKDANFTATQCKEIGGFSAQECKAAGFTVCDCRSAGYPVRELKRIFSSALDWKTAGFNARDCREAGFSAIDCANAGFTAHERRWAGFLDIAYEEEPDRDAHFGSGSTDLASKLGDASRRVRNRKEAAPVRTLRGTASAFREAREFLRSADRRKTTGRGHRSGGLENGLLELGRATSATSIATTCPSLTIASRGTVSSLGFGSRSLEPLQLRRAETEESEPLRTSSKVLRTTGGSPRGDVAASRSSGSLTSLGDLNGIAEAELELSGELELGELGEAPAGQAHARLKELKGNGQALPTMLARFKELRKSKSKGKRKEKKEKREADCEERVRKAQAEPVRSEAERSVAVKGGSFVWLRGELLGRGSLGSVWKGTNRQTGQTMAVKEVIIDNLDDSDKDFSQSLQVEIDLYKQLQHPNIVSYLGNDRIKDRFYIYLEYMQGGSVSQVLHREGPMSEPLIACYAQQLLQGLNYLHTREPLILHRDIKGGNILVGEKRTVKLADFGCSKRSEETCQHTLRGSIPWMAPEVMNERAYGRKADVWSLGCVFIEMVTAQPPWGPMSNPLATMAPWAANAADPVVAFGGHRISLEVAGVALLILGFLGMIFSTYVLHMPQRCLPLRPTDEELFSPAILGDGEALHTAVGQNMWCVNLEDLRQLRRLVMHAVARGTVRPTDRDSIAFDWFRSDVLDVLPRFAFRDPFDLKDYAIGPSVYTVTEQFLKPITGQAGQMSWALMKHADGLPCDLFVTHAWAEGIYELIARVEHSWPRGMRGAYICFLSNPQNLNIEALIASPRESPFALALQSASLLLVCPNEHRSIYTRLWCVYEAFLAYSWQKEIRTATKYHEGFYCLLMRWSFWQLG</sequence>
<keyword evidence="6" id="KW-0472">Membrane</keyword>
<dbReference type="EMBL" id="CAXAMM010042217">
    <property type="protein sequence ID" value="CAK9103600.1"/>
    <property type="molecule type" value="Genomic_DNA"/>
</dbReference>
<feature type="transmembrane region" description="Helical" evidence="6">
    <location>
        <begin position="228"/>
        <end position="247"/>
    </location>
</feature>
<gene>
    <name evidence="8" type="ORF">SCF082_LOCUS48383</name>
</gene>
<organism evidence="8 9">
    <name type="scientific">Durusdinium trenchii</name>
    <dbReference type="NCBI Taxonomy" id="1381693"/>
    <lineage>
        <taxon>Eukaryota</taxon>
        <taxon>Sar</taxon>
        <taxon>Alveolata</taxon>
        <taxon>Dinophyceae</taxon>
        <taxon>Suessiales</taxon>
        <taxon>Symbiodiniaceae</taxon>
        <taxon>Durusdinium</taxon>
    </lineage>
</organism>
<evidence type="ECO:0000256" key="2">
    <source>
        <dbReference type="ARBA" id="ARBA00022741"/>
    </source>
</evidence>
<evidence type="ECO:0000256" key="3">
    <source>
        <dbReference type="ARBA" id="ARBA00022777"/>
    </source>
</evidence>
<feature type="transmembrane region" description="Helical" evidence="6">
    <location>
        <begin position="297"/>
        <end position="319"/>
    </location>
</feature>
<protein>
    <submittedName>
        <fullName evidence="8">Mitogen-activated protein kinase kinase kinase A (MAPK/ERK kinase 1) (MEK kinase 1) (MEKK 1) (MAPK/ERK kinase A) (MEK kinase A) (MEKK A) (MEKKalpha)</fullName>
    </submittedName>
</protein>
<keyword evidence="4" id="KW-0067">ATP-binding</keyword>
<dbReference type="Pfam" id="PF00069">
    <property type="entry name" value="Pkinase"/>
    <property type="match status" value="1"/>
</dbReference>
<keyword evidence="3 8" id="KW-0418">Kinase</keyword>
<evidence type="ECO:0000256" key="5">
    <source>
        <dbReference type="SAM" id="MobiDB-lite"/>
    </source>
</evidence>
<dbReference type="Gene3D" id="1.10.510.10">
    <property type="entry name" value="Transferase(Phosphotransferase) domain 1"/>
    <property type="match status" value="1"/>
</dbReference>
<feature type="transmembrane region" description="Helical" evidence="6">
    <location>
        <begin position="197"/>
        <end position="216"/>
    </location>
</feature>
<dbReference type="PANTHER" id="PTHR48016:SF56">
    <property type="entry name" value="MAPKK KINASE"/>
    <property type="match status" value="1"/>
</dbReference>
<evidence type="ECO:0000256" key="4">
    <source>
        <dbReference type="ARBA" id="ARBA00022840"/>
    </source>
</evidence>
<feature type="compositionally biased region" description="Basic residues" evidence="5">
    <location>
        <begin position="852"/>
        <end position="862"/>
    </location>
</feature>
<feature type="transmembrane region" description="Helical" evidence="6">
    <location>
        <begin position="92"/>
        <end position="111"/>
    </location>
</feature>
<keyword evidence="6" id="KW-0812">Transmembrane</keyword>
<dbReference type="PROSITE" id="PS50011">
    <property type="entry name" value="PROTEIN_KINASE_DOM"/>
    <property type="match status" value="1"/>
</dbReference>
<reference evidence="8 9" key="1">
    <citation type="submission" date="2024-02" db="EMBL/GenBank/DDBJ databases">
        <authorList>
            <person name="Chen Y."/>
            <person name="Shah S."/>
            <person name="Dougan E. K."/>
            <person name="Thang M."/>
            <person name="Chan C."/>
        </authorList>
    </citation>
    <scope>NUCLEOTIDE SEQUENCE [LARGE SCALE GENOMIC DNA]</scope>
</reference>
<keyword evidence="6" id="KW-1133">Transmembrane helix</keyword>
<proteinExistence type="predicted"/>
<feature type="transmembrane region" description="Helical" evidence="6">
    <location>
        <begin position="1131"/>
        <end position="1151"/>
    </location>
</feature>
<dbReference type="InterPro" id="IPR050538">
    <property type="entry name" value="MAP_kinase_kinase_kinase"/>
</dbReference>
<dbReference type="PANTHER" id="PTHR48016">
    <property type="entry name" value="MAP KINASE KINASE KINASE SSK2-RELATED-RELATED"/>
    <property type="match status" value="1"/>
</dbReference>
<keyword evidence="9" id="KW-1185">Reference proteome</keyword>
<name>A0ABP0RW12_9DINO</name>
<feature type="domain" description="Protein kinase" evidence="7">
    <location>
        <begin position="898"/>
        <end position="1183"/>
    </location>
</feature>
<dbReference type="InterPro" id="IPR000719">
    <property type="entry name" value="Prot_kinase_dom"/>
</dbReference>